<name>A0ABR8Y4J9_9BACT</name>
<keyword evidence="6" id="KW-1185">Reference proteome</keyword>
<dbReference type="Pfam" id="PF08501">
    <property type="entry name" value="Shikimate_dh_N"/>
    <property type="match status" value="1"/>
</dbReference>
<dbReference type="PANTHER" id="PTHR21089">
    <property type="entry name" value="SHIKIMATE DEHYDROGENASE"/>
    <property type="match status" value="1"/>
</dbReference>
<dbReference type="Gene3D" id="3.40.50.720">
    <property type="entry name" value="NAD(P)-binding Rossmann-like Domain"/>
    <property type="match status" value="1"/>
</dbReference>
<feature type="domain" description="Shikimate dehydrogenase substrate binding N-terminal" evidence="4">
    <location>
        <begin position="6"/>
        <end position="87"/>
    </location>
</feature>
<dbReference type="InterPro" id="IPR046346">
    <property type="entry name" value="Aminoacid_DH-like_N_sf"/>
</dbReference>
<dbReference type="InterPro" id="IPR013708">
    <property type="entry name" value="Shikimate_DH-bd_N"/>
</dbReference>
<evidence type="ECO:0000256" key="2">
    <source>
        <dbReference type="ARBA" id="ARBA00023002"/>
    </source>
</evidence>
<gene>
    <name evidence="5" type="ORF">H9625_01490</name>
</gene>
<comment type="pathway">
    <text evidence="1">Metabolic intermediate biosynthesis; chorismate biosynthesis; chorismate from D-erythrose 4-phosphate and phosphoenolpyruvate: step 4/7.</text>
</comment>
<protein>
    <submittedName>
        <fullName evidence="5">Shikimate dehydrogenase</fullName>
    </submittedName>
</protein>
<dbReference type="CDD" id="cd01065">
    <property type="entry name" value="NAD_bind_Shikimate_DH"/>
    <property type="match status" value="1"/>
</dbReference>
<dbReference type="EMBL" id="JACSPP010000003">
    <property type="protein sequence ID" value="MBD8039134.1"/>
    <property type="molecule type" value="Genomic_DNA"/>
</dbReference>
<dbReference type="Proteomes" id="UP000620874">
    <property type="component" value="Unassembled WGS sequence"/>
</dbReference>
<evidence type="ECO:0000259" key="4">
    <source>
        <dbReference type="Pfam" id="PF08501"/>
    </source>
</evidence>
<organism evidence="5 6">
    <name type="scientific">Phocaeicola intestinalis</name>
    <dbReference type="NCBI Taxonomy" id="2762212"/>
    <lineage>
        <taxon>Bacteria</taxon>
        <taxon>Pseudomonadati</taxon>
        <taxon>Bacteroidota</taxon>
        <taxon>Bacteroidia</taxon>
        <taxon>Bacteroidales</taxon>
        <taxon>Bacteroidaceae</taxon>
        <taxon>Phocaeicola</taxon>
    </lineage>
</organism>
<keyword evidence="3" id="KW-0028">Amino-acid biosynthesis</keyword>
<dbReference type="RefSeq" id="WP_022040749.1">
    <property type="nucleotide sequence ID" value="NZ_JACSPP010000003.1"/>
</dbReference>
<dbReference type="Gene3D" id="3.40.50.10860">
    <property type="entry name" value="Leucine Dehydrogenase, chain A, domain 1"/>
    <property type="match status" value="1"/>
</dbReference>
<accession>A0ABR8Y4J9</accession>
<sequence>MKKFGLIGYPLGHSFSKNFFNEKFASENIDAQYVNFEIPTIDEFPKVTATNPDLCGLNVTIPYKEKVISYLDHIDPVAAEIGAVNVIKFEWTKGKLRLTGYNSDVIGFTRSIESLLESYHKKALILGTGGSSKAINYGLKQLGLETRFVSRNRHDDHTITYKEITPEIMDEYKVIVNCTPVGMYPQADQCPDIPYECLTSRHLLYDLLYNPDTTLFMKKGSDQGAVVKNGLEMLLLQAFGSWEIWNK</sequence>
<evidence type="ECO:0000313" key="6">
    <source>
        <dbReference type="Proteomes" id="UP000620874"/>
    </source>
</evidence>
<comment type="caution">
    <text evidence="5">The sequence shown here is derived from an EMBL/GenBank/DDBJ whole genome shotgun (WGS) entry which is preliminary data.</text>
</comment>
<evidence type="ECO:0000313" key="5">
    <source>
        <dbReference type="EMBL" id="MBD8039134.1"/>
    </source>
</evidence>
<evidence type="ECO:0000256" key="3">
    <source>
        <dbReference type="ARBA" id="ARBA00023141"/>
    </source>
</evidence>
<reference evidence="5 6" key="1">
    <citation type="submission" date="2020-08" db="EMBL/GenBank/DDBJ databases">
        <title>A Genomic Blueprint of the Chicken Gut Microbiome.</title>
        <authorList>
            <person name="Gilroy R."/>
            <person name="Ravi A."/>
            <person name="Getino M."/>
            <person name="Pursley I."/>
            <person name="Horton D.L."/>
            <person name="Alikhan N.-F."/>
            <person name="Baker D."/>
            <person name="Gharbi K."/>
            <person name="Hall N."/>
            <person name="Watson M."/>
            <person name="Adriaenssens E.M."/>
            <person name="Foster-Nyarko E."/>
            <person name="Jarju S."/>
            <person name="Secka A."/>
            <person name="Antonio M."/>
            <person name="Oren A."/>
            <person name="Chaudhuri R."/>
            <person name="La Ragione R.M."/>
            <person name="Hildebrand F."/>
            <person name="Pallen M.J."/>
        </authorList>
    </citation>
    <scope>NUCLEOTIDE SEQUENCE [LARGE SCALE GENOMIC DNA]</scope>
    <source>
        <strain evidence="5 6">Sa1CVN1</strain>
    </source>
</reference>
<dbReference type="InterPro" id="IPR022893">
    <property type="entry name" value="Shikimate_DH_fam"/>
</dbReference>
<dbReference type="SUPFAM" id="SSF53223">
    <property type="entry name" value="Aminoacid dehydrogenase-like, N-terminal domain"/>
    <property type="match status" value="1"/>
</dbReference>
<dbReference type="SUPFAM" id="SSF51735">
    <property type="entry name" value="NAD(P)-binding Rossmann-fold domains"/>
    <property type="match status" value="1"/>
</dbReference>
<proteinExistence type="predicted"/>
<evidence type="ECO:0000256" key="1">
    <source>
        <dbReference type="ARBA" id="ARBA00004871"/>
    </source>
</evidence>
<dbReference type="InterPro" id="IPR036291">
    <property type="entry name" value="NAD(P)-bd_dom_sf"/>
</dbReference>
<keyword evidence="3" id="KW-0057">Aromatic amino acid biosynthesis</keyword>
<dbReference type="PANTHER" id="PTHR21089:SF1">
    <property type="entry name" value="BIFUNCTIONAL 3-DEHYDROQUINATE DEHYDRATASE_SHIKIMATE DEHYDROGENASE, CHLOROPLASTIC"/>
    <property type="match status" value="1"/>
</dbReference>
<keyword evidence="2" id="KW-0560">Oxidoreductase</keyword>